<dbReference type="EMBL" id="JACHNY010000007">
    <property type="protein sequence ID" value="MBB4618977.1"/>
    <property type="molecule type" value="Genomic_DNA"/>
</dbReference>
<dbReference type="Proteomes" id="UP000574769">
    <property type="component" value="Unassembled WGS sequence"/>
</dbReference>
<evidence type="ECO:0000313" key="3">
    <source>
        <dbReference type="Proteomes" id="UP000574769"/>
    </source>
</evidence>
<feature type="region of interest" description="Disordered" evidence="1">
    <location>
        <begin position="188"/>
        <end position="235"/>
    </location>
</feature>
<feature type="compositionally biased region" description="Low complexity" evidence="1">
    <location>
        <begin position="97"/>
        <end position="106"/>
    </location>
</feature>
<evidence type="ECO:0000256" key="1">
    <source>
        <dbReference type="SAM" id="MobiDB-lite"/>
    </source>
</evidence>
<feature type="compositionally biased region" description="Basic residues" evidence="1">
    <location>
        <begin position="51"/>
        <end position="61"/>
    </location>
</feature>
<accession>A0A7W7EYS2</accession>
<protein>
    <submittedName>
        <fullName evidence="2">Uncharacterized protein</fullName>
    </submittedName>
</protein>
<reference evidence="2 3" key="1">
    <citation type="submission" date="2020-08" db="EMBL/GenBank/DDBJ databases">
        <title>Genomic Encyclopedia of Type Strains, Phase IV (KMG-IV): sequencing the most valuable type-strain genomes for metagenomic binning, comparative biology and taxonomic classification.</title>
        <authorList>
            <person name="Goeker M."/>
        </authorList>
    </citation>
    <scope>NUCLEOTIDE SEQUENCE [LARGE SCALE GENOMIC DNA]</scope>
    <source>
        <strain evidence="2 3">DSM 15867</strain>
    </source>
</reference>
<organism evidence="2 3">
    <name type="scientific">Sphingomonas abaci</name>
    <dbReference type="NCBI Taxonomy" id="237611"/>
    <lineage>
        <taxon>Bacteria</taxon>
        <taxon>Pseudomonadati</taxon>
        <taxon>Pseudomonadota</taxon>
        <taxon>Alphaproteobacteria</taxon>
        <taxon>Sphingomonadales</taxon>
        <taxon>Sphingomonadaceae</taxon>
        <taxon>Sphingomonas</taxon>
    </lineage>
</organism>
<comment type="caution">
    <text evidence="2">The sequence shown here is derived from an EMBL/GenBank/DDBJ whole genome shotgun (WGS) entry which is preliminary data.</text>
</comment>
<keyword evidence="3" id="KW-1185">Reference proteome</keyword>
<proteinExistence type="predicted"/>
<dbReference type="RefSeq" id="WP_184116371.1">
    <property type="nucleotide sequence ID" value="NZ_JACHNY010000007.1"/>
</dbReference>
<feature type="compositionally biased region" description="Basic and acidic residues" evidence="1">
    <location>
        <begin position="110"/>
        <end position="119"/>
    </location>
</feature>
<name>A0A7W7EYS2_9SPHN</name>
<gene>
    <name evidence="2" type="ORF">GGQ96_003127</name>
</gene>
<sequence length="235" mass="25119">MSTDLLARLIAAGTPAELIAEVAMLAARAADADKRVADAIEAAHQPSKGALRMRRHRKRHAASQSVTCDAVTVTCDDSDAQVTLGDANPAPAPSPLSSPQTPQQTPHPHPHPEGSDARTRKARSAPWPCPEGVDPAHWADLLTNRKSKRLANTATAHAGLLRDLAKLSDDEWPPGRIVQHAAERGWGAIFDPRPKQSTGSTNGHRDYTPRRSGNGMFDAVVDAERAERAGPGFRA</sequence>
<evidence type="ECO:0000313" key="2">
    <source>
        <dbReference type="EMBL" id="MBB4618977.1"/>
    </source>
</evidence>
<dbReference type="AlphaFoldDB" id="A0A7W7EYS2"/>
<feature type="region of interest" description="Disordered" evidence="1">
    <location>
        <begin position="46"/>
        <end position="66"/>
    </location>
</feature>
<feature type="region of interest" description="Disordered" evidence="1">
    <location>
        <begin position="81"/>
        <end position="131"/>
    </location>
</feature>